<keyword evidence="3" id="KW-1185">Reference proteome</keyword>
<dbReference type="AlphaFoldDB" id="A0A135UQT9"/>
<organism evidence="2 3">
    <name type="scientific">Colletotrichum nymphaeae SA-01</name>
    <dbReference type="NCBI Taxonomy" id="1460502"/>
    <lineage>
        <taxon>Eukaryota</taxon>
        <taxon>Fungi</taxon>
        <taxon>Dikarya</taxon>
        <taxon>Ascomycota</taxon>
        <taxon>Pezizomycotina</taxon>
        <taxon>Sordariomycetes</taxon>
        <taxon>Hypocreomycetidae</taxon>
        <taxon>Glomerellales</taxon>
        <taxon>Glomerellaceae</taxon>
        <taxon>Colletotrichum</taxon>
        <taxon>Colletotrichum acutatum species complex</taxon>
    </lineage>
</organism>
<sequence length="173" mass="19364">MSGPRLPRREEAGRAIKVLKVESSTWHIITASRTLSKAAPFNPIYHANQPTPLSFTRIPGSFFIIAKTSKSPFQLVLWDCLESQRQPSLLDAVQTTCGTPAASQSPDGTIKLTPLKFSTLRLALPVFPNNEKPTYQNRADTNHEYRQVDRIRDSISRPEHRAEDVWADDAAVP</sequence>
<comment type="caution">
    <text evidence="2">The sequence shown here is derived from an EMBL/GenBank/DDBJ whole genome shotgun (WGS) entry which is preliminary data.</text>
</comment>
<evidence type="ECO:0000313" key="3">
    <source>
        <dbReference type="Proteomes" id="UP000070054"/>
    </source>
</evidence>
<dbReference type="Proteomes" id="UP000070054">
    <property type="component" value="Unassembled WGS sequence"/>
</dbReference>
<reference evidence="2 3" key="1">
    <citation type="submission" date="2014-02" db="EMBL/GenBank/DDBJ databases">
        <title>The genome sequence of Colletotrichum nymphaeae SA-01.</title>
        <authorList>
            <person name="Baroncelli R."/>
            <person name="Thon M.R."/>
        </authorList>
    </citation>
    <scope>NUCLEOTIDE SEQUENCE [LARGE SCALE GENOMIC DNA]</scope>
    <source>
        <strain evidence="2 3">SA-01</strain>
    </source>
</reference>
<feature type="compositionally biased region" description="Basic and acidic residues" evidence="1">
    <location>
        <begin position="152"/>
        <end position="164"/>
    </location>
</feature>
<accession>A0A135UQT9</accession>
<protein>
    <submittedName>
        <fullName evidence="2">Uncharacterized protein</fullName>
    </submittedName>
</protein>
<feature type="region of interest" description="Disordered" evidence="1">
    <location>
        <begin position="152"/>
        <end position="173"/>
    </location>
</feature>
<evidence type="ECO:0000313" key="2">
    <source>
        <dbReference type="EMBL" id="KXH62765.1"/>
    </source>
</evidence>
<dbReference type="EMBL" id="JEMN01000269">
    <property type="protein sequence ID" value="KXH62765.1"/>
    <property type="molecule type" value="Genomic_DNA"/>
</dbReference>
<evidence type="ECO:0000256" key="1">
    <source>
        <dbReference type="SAM" id="MobiDB-lite"/>
    </source>
</evidence>
<gene>
    <name evidence="2" type="ORF">CNYM01_02523</name>
</gene>
<name>A0A135UQT9_9PEZI</name>
<proteinExistence type="predicted"/>